<keyword evidence="1" id="KW-0496">Mitochondrion</keyword>
<dbReference type="AlphaFoldDB" id="A0A8A2YZV0"/>
<gene>
    <name evidence="1" type="primary">cox2</name>
</gene>
<sequence>MVSFILFNIYNVRPPKKRPTAFIVIVGEITSSKMYNKLNEGWAINIKIIAGVIVHTSSTVVPCVKYLYDNLLTLSLNWLNREDNIQITPNKITTRKKKILSCKSNIPVNPGEAGSCNANCQG</sequence>
<name>A0A8A2YZV0_9AGAM</name>
<dbReference type="EMBL" id="MW542136">
    <property type="protein sequence ID" value="QSX43113.1"/>
    <property type="molecule type" value="Genomic_DNA"/>
</dbReference>
<proteinExistence type="predicted"/>
<protein>
    <submittedName>
        <fullName evidence="1">Cytochrome c oxidase subunit 2</fullName>
    </submittedName>
</protein>
<organism evidence="1">
    <name type="scientific">Auricularia heimuer</name>
    <dbReference type="NCBI Taxonomy" id="1579977"/>
    <lineage>
        <taxon>Eukaryota</taxon>
        <taxon>Fungi</taxon>
        <taxon>Dikarya</taxon>
        <taxon>Basidiomycota</taxon>
        <taxon>Agaricomycotina</taxon>
        <taxon>Agaricomycetes</taxon>
        <taxon>Auriculariales</taxon>
        <taxon>Auriculariaceae</taxon>
        <taxon>Auricularia</taxon>
    </lineage>
</organism>
<evidence type="ECO:0000313" key="1">
    <source>
        <dbReference type="EMBL" id="QSX43113.1"/>
    </source>
</evidence>
<reference evidence="1" key="1">
    <citation type="submission" date="2021-01" db="EMBL/GenBank/DDBJ databases">
        <title>Complete mitochondrial genome of Auricularia heimuer fungus.</title>
        <authorList>
            <person name="Wang S."/>
        </authorList>
    </citation>
    <scope>NUCLEOTIDE SEQUENCE</scope>
    <source>
        <tissue evidence="1">Mycelium</tissue>
    </source>
</reference>
<dbReference type="GeneID" id="69226592"/>
<accession>A0A8A2YZV0</accession>
<dbReference type="RefSeq" id="YP_010233348.1">
    <property type="nucleotide sequence ID" value="NC_059749.1"/>
</dbReference>
<geneLocation type="mitochondrion" evidence="1"/>